<dbReference type="Pfam" id="PF04043">
    <property type="entry name" value="PMEI"/>
    <property type="match status" value="1"/>
</dbReference>
<dbReference type="PANTHER" id="PTHR31080:SF145">
    <property type="entry name" value="PECTINESTERASE INHIBITOR DOMAIN-CONTAINING PROTEIN"/>
    <property type="match status" value="1"/>
</dbReference>
<dbReference type="NCBIfam" id="TIGR01614">
    <property type="entry name" value="PME_inhib"/>
    <property type="match status" value="1"/>
</dbReference>
<dbReference type="GO" id="GO:0004857">
    <property type="term" value="F:enzyme inhibitor activity"/>
    <property type="evidence" value="ECO:0007669"/>
    <property type="project" value="InterPro"/>
</dbReference>
<dbReference type="SUPFAM" id="SSF101148">
    <property type="entry name" value="Plant invertase/pectin methylesterase inhibitor"/>
    <property type="match status" value="1"/>
</dbReference>
<dbReference type="AlphaFoldDB" id="A0A8T0MWE6"/>
<feature type="domain" description="Pectinesterase inhibitor" evidence="2">
    <location>
        <begin position="76"/>
        <end position="231"/>
    </location>
</feature>
<dbReference type="EMBL" id="CM029054">
    <property type="protein sequence ID" value="KAG2539879.1"/>
    <property type="molecule type" value="Genomic_DNA"/>
</dbReference>
<evidence type="ECO:0000313" key="3">
    <source>
        <dbReference type="EMBL" id="KAG2539879.1"/>
    </source>
</evidence>
<keyword evidence="1" id="KW-0732">Signal</keyword>
<dbReference type="Gene3D" id="1.20.140.40">
    <property type="entry name" value="Invertase/pectin methylesterase inhibitor family protein"/>
    <property type="match status" value="1"/>
</dbReference>
<protein>
    <recommendedName>
        <fullName evidence="2">Pectinesterase inhibitor domain-containing protein</fullName>
    </recommendedName>
</protein>
<evidence type="ECO:0000313" key="4">
    <source>
        <dbReference type="Proteomes" id="UP000823388"/>
    </source>
</evidence>
<reference evidence="3 4" key="1">
    <citation type="submission" date="2020-05" db="EMBL/GenBank/DDBJ databases">
        <title>WGS assembly of Panicum virgatum.</title>
        <authorList>
            <person name="Lovell J.T."/>
            <person name="Jenkins J."/>
            <person name="Shu S."/>
            <person name="Juenger T.E."/>
            <person name="Schmutz J."/>
        </authorList>
    </citation>
    <scope>NUCLEOTIDE SEQUENCE</scope>
    <source>
        <strain evidence="3">AP13</strain>
        <strain evidence="4">cv. AP13</strain>
    </source>
</reference>
<accession>A0A8T0MWE6</accession>
<dbReference type="EMBL" id="CM029054">
    <property type="protein sequence ID" value="KAG2539878.1"/>
    <property type="molecule type" value="Genomic_DNA"/>
</dbReference>
<name>A0A8T0MWE6_PANVG</name>
<dbReference type="InterPro" id="IPR035513">
    <property type="entry name" value="Invertase/methylesterase_inhib"/>
</dbReference>
<dbReference type="InterPro" id="IPR006501">
    <property type="entry name" value="Pectinesterase_inhib_dom"/>
</dbReference>
<keyword evidence="4" id="KW-1185">Reference proteome</keyword>
<comment type="caution">
    <text evidence="3">The sequence shown here is derived from an EMBL/GenBank/DDBJ whole genome shotgun (WGS) entry which is preliminary data.</text>
</comment>
<dbReference type="InterPro" id="IPR051955">
    <property type="entry name" value="PME_Inhibitor"/>
</dbReference>
<dbReference type="SMART" id="SM00856">
    <property type="entry name" value="PMEI"/>
    <property type="match status" value="1"/>
</dbReference>
<organism evidence="3 4">
    <name type="scientific">Panicum virgatum</name>
    <name type="common">Blackwell switchgrass</name>
    <dbReference type="NCBI Taxonomy" id="38727"/>
    <lineage>
        <taxon>Eukaryota</taxon>
        <taxon>Viridiplantae</taxon>
        <taxon>Streptophyta</taxon>
        <taxon>Embryophyta</taxon>
        <taxon>Tracheophyta</taxon>
        <taxon>Spermatophyta</taxon>
        <taxon>Magnoliopsida</taxon>
        <taxon>Liliopsida</taxon>
        <taxon>Poales</taxon>
        <taxon>Poaceae</taxon>
        <taxon>PACMAD clade</taxon>
        <taxon>Panicoideae</taxon>
        <taxon>Panicodae</taxon>
        <taxon>Paniceae</taxon>
        <taxon>Panicinae</taxon>
        <taxon>Panicum</taxon>
        <taxon>Panicum sect. Hiantes</taxon>
    </lineage>
</organism>
<evidence type="ECO:0000259" key="2">
    <source>
        <dbReference type="SMART" id="SM00856"/>
    </source>
</evidence>
<dbReference type="CDD" id="cd15798">
    <property type="entry name" value="PMEI-like_3"/>
    <property type="match status" value="1"/>
</dbReference>
<evidence type="ECO:0000256" key="1">
    <source>
        <dbReference type="ARBA" id="ARBA00022729"/>
    </source>
</evidence>
<proteinExistence type="predicted"/>
<dbReference type="PANTHER" id="PTHR31080">
    <property type="entry name" value="PECTINESTERASE INHIBITOR-LIKE"/>
    <property type="match status" value="1"/>
</dbReference>
<dbReference type="Proteomes" id="UP000823388">
    <property type="component" value="Chromosome 9N"/>
</dbReference>
<sequence length="242" mass="25083">MFPFEFIGGTAGVYWDPSPVSNLSNHSGPVLSNKFKSIYPPVAFLLAAAATWQPAPSALAPAPAPACHGGARAEQAEVEFVRGCCARTLYPRLCHAGLAPHAASVHSSHARLAVASANLTLAALGALAARIPPPGPGAPSGALGDCAKAAASAVDQAARAAERLRGVEQAVGLEVLWRVDDALTWLSAAMTNEDTCADGLWPRKSAPAPVRAELRARVRRAKQYTSIALALVNMLVGNNPRS</sequence>
<gene>
    <name evidence="3" type="ORF">PVAP13_9NG504914</name>
</gene>